<dbReference type="NCBIfam" id="NF000648">
    <property type="entry name" value="PRK00026.1"/>
    <property type="match status" value="1"/>
</dbReference>
<dbReference type="AlphaFoldDB" id="A0A6L9SEK0"/>
<accession>A0A6L9SEK0</accession>
<protein>
    <recommendedName>
        <fullName evidence="6 15">tRNA (guanine-N(1)-)-methyltransferase</fullName>
        <ecNumber evidence="5 15">2.1.1.228</ecNumber>
    </recommendedName>
    <alternativeName>
        <fullName evidence="12 15">M1G-methyltransferase</fullName>
    </alternativeName>
    <alternativeName>
        <fullName evidence="13 15">tRNA [GM37] methyltransferase</fullName>
    </alternativeName>
</protein>
<dbReference type="Proteomes" id="UP000475214">
    <property type="component" value="Unassembled WGS sequence"/>
</dbReference>
<name>A0A6L9SEK0_9ACTN</name>
<dbReference type="Pfam" id="PF01746">
    <property type="entry name" value="tRNA_m1G_MT"/>
    <property type="match status" value="1"/>
</dbReference>
<evidence type="ECO:0000313" key="19">
    <source>
        <dbReference type="EMBL" id="NEE03656.1"/>
    </source>
</evidence>
<dbReference type="PANTHER" id="PTHR46417:SF1">
    <property type="entry name" value="TRNA (GUANINE-N(1)-)-METHYLTRANSFERASE"/>
    <property type="match status" value="1"/>
</dbReference>
<feature type="domain" description="tRNA methyltransferase TRMD/TRM10-type" evidence="18">
    <location>
        <begin position="1"/>
        <end position="231"/>
    </location>
</feature>
<dbReference type="InterPro" id="IPR002649">
    <property type="entry name" value="tRNA_m1G_MeTrfase_TrmD"/>
</dbReference>
<feature type="binding site" evidence="15 16">
    <location>
        <begin position="138"/>
        <end position="143"/>
    </location>
    <ligand>
        <name>S-adenosyl-L-methionine</name>
        <dbReference type="ChEBI" id="CHEBI:59789"/>
    </ligand>
</feature>
<comment type="subcellular location">
    <subcellularLocation>
        <location evidence="2 15 17">Cytoplasm</location>
    </subcellularLocation>
</comment>
<dbReference type="InterPro" id="IPR016009">
    <property type="entry name" value="tRNA_MeTrfase_TRMD/TRM10"/>
</dbReference>
<dbReference type="HAMAP" id="MF_00605">
    <property type="entry name" value="TrmD"/>
    <property type="match status" value="1"/>
</dbReference>
<dbReference type="Gene3D" id="3.40.1280.10">
    <property type="match status" value="1"/>
</dbReference>
<dbReference type="GO" id="GO:0005829">
    <property type="term" value="C:cytosol"/>
    <property type="evidence" value="ECO:0007669"/>
    <property type="project" value="TreeGrafter"/>
</dbReference>
<evidence type="ECO:0000256" key="7">
    <source>
        <dbReference type="ARBA" id="ARBA00022490"/>
    </source>
</evidence>
<reference evidence="19 20" key="1">
    <citation type="submission" date="2020-02" db="EMBL/GenBank/DDBJ databases">
        <authorList>
            <person name="Li X.-J."/>
            <person name="Han X.-M."/>
        </authorList>
    </citation>
    <scope>NUCLEOTIDE SEQUENCE [LARGE SCALE GENOMIC DNA]</scope>
    <source>
        <strain evidence="19 20">CCTCC AB 2017055</strain>
    </source>
</reference>
<evidence type="ECO:0000256" key="9">
    <source>
        <dbReference type="ARBA" id="ARBA00022679"/>
    </source>
</evidence>
<comment type="similarity">
    <text evidence="3 15 17">Belongs to the RNA methyltransferase TrmD family.</text>
</comment>
<comment type="caution">
    <text evidence="19">The sequence shown here is derived from an EMBL/GenBank/DDBJ whole genome shotgun (WGS) entry which is preliminary data.</text>
</comment>
<evidence type="ECO:0000256" key="15">
    <source>
        <dbReference type="HAMAP-Rule" id="MF_00605"/>
    </source>
</evidence>
<keyword evidence="7 15" id="KW-0963">Cytoplasm</keyword>
<comment type="function">
    <text evidence="1 15 17">Specifically methylates guanosine-37 in various tRNAs.</text>
</comment>
<evidence type="ECO:0000256" key="3">
    <source>
        <dbReference type="ARBA" id="ARBA00007630"/>
    </source>
</evidence>
<organism evidence="19 20">
    <name type="scientific">Phytoactinopolyspora halotolerans</name>
    <dbReference type="NCBI Taxonomy" id="1981512"/>
    <lineage>
        <taxon>Bacteria</taxon>
        <taxon>Bacillati</taxon>
        <taxon>Actinomycetota</taxon>
        <taxon>Actinomycetes</taxon>
        <taxon>Jiangellales</taxon>
        <taxon>Jiangellaceae</taxon>
        <taxon>Phytoactinopolyspora</taxon>
    </lineage>
</organism>
<evidence type="ECO:0000256" key="12">
    <source>
        <dbReference type="ARBA" id="ARBA00029736"/>
    </source>
</evidence>
<dbReference type="Gene3D" id="1.10.1270.20">
    <property type="entry name" value="tRNA(m1g37)methyltransferase, domain 2"/>
    <property type="match status" value="1"/>
</dbReference>
<evidence type="ECO:0000256" key="4">
    <source>
        <dbReference type="ARBA" id="ARBA00011738"/>
    </source>
</evidence>
<dbReference type="EMBL" id="JAAGOA010000024">
    <property type="protein sequence ID" value="NEE03656.1"/>
    <property type="molecule type" value="Genomic_DNA"/>
</dbReference>
<dbReference type="FunFam" id="1.10.1270.20:FF:000002">
    <property type="entry name" value="tRNA (guanine-N(1)-)-methyltransferase"/>
    <property type="match status" value="1"/>
</dbReference>
<evidence type="ECO:0000256" key="10">
    <source>
        <dbReference type="ARBA" id="ARBA00022691"/>
    </source>
</evidence>
<dbReference type="FunFam" id="3.40.1280.10:FF:000001">
    <property type="entry name" value="tRNA (guanine-N(1)-)-methyltransferase"/>
    <property type="match status" value="1"/>
</dbReference>
<gene>
    <name evidence="15 19" type="primary">trmD</name>
    <name evidence="19" type="ORF">G1H10_26155</name>
</gene>
<evidence type="ECO:0000256" key="2">
    <source>
        <dbReference type="ARBA" id="ARBA00004496"/>
    </source>
</evidence>
<proteinExistence type="inferred from homology"/>
<evidence type="ECO:0000256" key="14">
    <source>
        <dbReference type="ARBA" id="ARBA00047783"/>
    </source>
</evidence>
<evidence type="ECO:0000256" key="6">
    <source>
        <dbReference type="ARBA" id="ARBA00014679"/>
    </source>
</evidence>
<evidence type="ECO:0000313" key="20">
    <source>
        <dbReference type="Proteomes" id="UP000475214"/>
    </source>
</evidence>
<dbReference type="InterPro" id="IPR029028">
    <property type="entry name" value="Alpha/beta_knot_MTases"/>
</dbReference>
<comment type="catalytic activity">
    <reaction evidence="14 15 17">
        <text>guanosine(37) in tRNA + S-adenosyl-L-methionine = N(1)-methylguanosine(37) in tRNA + S-adenosyl-L-homocysteine + H(+)</text>
        <dbReference type="Rhea" id="RHEA:36899"/>
        <dbReference type="Rhea" id="RHEA-COMP:10145"/>
        <dbReference type="Rhea" id="RHEA-COMP:10147"/>
        <dbReference type="ChEBI" id="CHEBI:15378"/>
        <dbReference type="ChEBI" id="CHEBI:57856"/>
        <dbReference type="ChEBI" id="CHEBI:59789"/>
        <dbReference type="ChEBI" id="CHEBI:73542"/>
        <dbReference type="ChEBI" id="CHEBI:74269"/>
        <dbReference type="EC" id="2.1.1.228"/>
    </reaction>
</comment>
<evidence type="ECO:0000256" key="5">
    <source>
        <dbReference type="ARBA" id="ARBA00012807"/>
    </source>
</evidence>
<keyword evidence="8 15" id="KW-0489">Methyltransferase</keyword>
<dbReference type="InterPro" id="IPR029026">
    <property type="entry name" value="tRNA_m1G_MTases_N"/>
</dbReference>
<dbReference type="RefSeq" id="WP_163743510.1">
    <property type="nucleotide sequence ID" value="NZ_JAAGOA010000024.1"/>
</dbReference>
<dbReference type="GO" id="GO:0002939">
    <property type="term" value="P:tRNA N1-guanine methylation"/>
    <property type="evidence" value="ECO:0007669"/>
    <property type="project" value="TreeGrafter"/>
</dbReference>
<dbReference type="NCBIfam" id="TIGR00088">
    <property type="entry name" value="trmD"/>
    <property type="match status" value="1"/>
</dbReference>
<keyword evidence="9 15" id="KW-0808">Transferase</keyword>
<dbReference type="SUPFAM" id="SSF75217">
    <property type="entry name" value="alpha/beta knot"/>
    <property type="match status" value="1"/>
</dbReference>
<dbReference type="PIRSF" id="PIRSF000386">
    <property type="entry name" value="tRNA_mtase"/>
    <property type="match status" value="1"/>
</dbReference>
<dbReference type="CDD" id="cd18080">
    <property type="entry name" value="TrmD-like"/>
    <property type="match status" value="1"/>
</dbReference>
<keyword evidence="10 15" id="KW-0949">S-adenosyl-L-methionine</keyword>
<evidence type="ECO:0000259" key="18">
    <source>
        <dbReference type="Pfam" id="PF01746"/>
    </source>
</evidence>
<dbReference type="EC" id="2.1.1.228" evidence="5 15"/>
<evidence type="ECO:0000256" key="16">
    <source>
        <dbReference type="PIRSR" id="PIRSR000386-1"/>
    </source>
</evidence>
<evidence type="ECO:0000256" key="11">
    <source>
        <dbReference type="ARBA" id="ARBA00022694"/>
    </source>
</evidence>
<evidence type="ECO:0000256" key="1">
    <source>
        <dbReference type="ARBA" id="ARBA00002634"/>
    </source>
</evidence>
<dbReference type="PANTHER" id="PTHR46417">
    <property type="entry name" value="TRNA (GUANINE-N(1)-)-METHYLTRANSFERASE"/>
    <property type="match status" value="1"/>
</dbReference>
<comment type="subunit">
    <text evidence="4 15 17">Homodimer.</text>
</comment>
<keyword evidence="20" id="KW-1185">Reference proteome</keyword>
<evidence type="ECO:0000256" key="13">
    <source>
        <dbReference type="ARBA" id="ARBA00033392"/>
    </source>
</evidence>
<keyword evidence="11 15" id="KW-0819">tRNA processing</keyword>
<dbReference type="InterPro" id="IPR023148">
    <property type="entry name" value="tRNA_m1G_MeTrfase_C_sf"/>
</dbReference>
<feature type="binding site" evidence="15 16">
    <location>
        <position position="114"/>
    </location>
    <ligand>
        <name>S-adenosyl-L-methionine</name>
        <dbReference type="ChEBI" id="CHEBI:59789"/>
    </ligand>
</feature>
<dbReference type="GO" id="GO:0052906">
    <property type="term" value="F:tRNA (guanine(37)-N1)-methyltransferase activity"/>
    <property type="evidence" value="ECO:0007669"/>
    <property type="project" value="UniProtKB-UniRule"/>
</dbReference>
<sequence>MKIDIVTIFPDYLAPLELSLVGKARETGLLDVRVHDLRNWTHDRHRTVDDTPYGGGAGMVMKPDVWGDALDDVASDAGTGPAPRLIVPTPAGVPFTQGMAAELADEPWLVFACGRYEGIDARVVQDAATRMRVSEISIGDYVLNGGEVAALVMIEAVVRLLPGVVGNPESLREESHGEDGLLEYPVYTKPPSWRGLQVPEVLLSGHHGRVARWRRDQALRLTAQRRPDLIDKLDPDALDDHDRSVLDDYH</sequence>
<evidence type="ECO:0000256" key="8">
    <source>
        <dbReference type="ARBA" id="ARBA00022603"/>
    </source>
</evidence>
<evidence type="ECO:0000256" key="17">
    <source>
        <dbReference type="RuleBase" id="RU003464"/>
    </source>
</evidence>